<dbReference type="OMA" id="AHWKAST"/>
<evidence type="ECO:0000313" key="2">
    <source>
        <dbReference type="EMBL" id="KPI84114.1"/>
    </source>
</evidence>
<evidence type="ECO:0000313" key="3">
    <source>
        <dbReference type="Proteomes" id="UP000038009"/>
    </source>
</evidence>
<feature type="compositionally biased region" description="Basic residues" evidence="1">
    <location>
        <begin position="1336"/>
        <end position="1349"/>
    </location>
</feature>
<feature type="compositionally biased region" description="Polar residues" evidence="1">
    <location>
        <begin position="1299"/>
        <end position="1317"/>
    </location>
</feature>
<feature type="compositionally biased region" description="Polar residues" evidence="1">
    <location>
        <begin position="818"/>
        <end position="832"/>
    </location>
</feature>
<feature type="compositionally biased region" description="Polar residues" evidence="1">
    <location>
        <begin position="119"/>
        <end position="128"/>
    </location>
</feature>
<feature type="region of interest" description="Disordered" evidence="1">
    <location>
        <begin position="186"/>
        <end position="240"/>
    </location>
</feature>
<dbReference type="Proteomes" id="UP000038009">
    <property type="component" value="Unassembled WGS sequence"/>
</dbReference>
<feature type="compositionally biased region" description="Polar residues" evidence="1">
    <location>
        <begin position="660"/>
        <end position="669"/>
    </location>
</feature>
<feature type="compositionally biased region" description="Basic and acidic residues" evidence="1">
    <location>
        <begin position="1161"/>
        <end position="1170"/>
    </location>
</feature>
<feature type="region of interest" description="Disordered" evidence="1">
    <location>
        <begin position="1296"/>
        <end position="1355"/>
    </location>
</feature>
<feature type="region of interest" description="Disordered" evidence="1">
    <location>
        <begin position="287"/>
        <end position="312"/>
    </location>
</feature>
<name>A0A0N1I2T3_LEPSE</name>
<feature type="region of interest" description="Disordered" evidence="1">
    <location>
        <begin position="1092"/>
        <end position="1190"/>
    </location>
</feature>
<feature type="region of interest" description="Disordered" evidence="1">
    <location>
        <begin position="514"/>
        <end position="548"/>
    </location>
</feature>
<feature type="region of interest" description="Disordered" evidence="1">
    <location>
        <begin position="104"/>
        <end position="128"/>
    </location>
</feature>
<feature type="region of interest" description="Disordered" evidence="1">
    <location>
        <begin position="616"/>
        <end position="687"/>
    </location>
</feature>
<feature type="region of interest" description="Disordered" evidence="1">
    <location>
        <begin position="1253"/>
        <end position="1281"/>
    </location>
</feature>
<gene>
    <name evidence="2" type="ORF">ABL78_6830</name>
</gene>
<feature type="compositionally biased region" description="Basic and acidic residues" evidence="1">
    <location>
        <begin position="862"/>
        <end position="871"/>
    </location>
</feature>
<organism evidence="2 3">
    <name type="scientific">Leptomonas seymouri</name>
    <dbReference type="NCBI Taxonomy" id="5684"/>
    <lineage>
        <taxon>Eukaryota</taxon>
        <taxon>Discoba</taxon>
        <taxon>Euglenozoa</taxon>
        <taxon>Kinetoplastea</taxon>
        <taxon>Metakinetoplastina</taxon>
        <taxon>Trypanosomatida</taxon>
        <taxon>Trypanosomatidae</taxon>
        <taxon>Leishmaniinae</taxon>
        <taxon>Leptomonas</taxon>
    </lineage>
</organism>
<proteinExistence type="predicted"/>
<feature type="compositionally biased region" description="Polar residues" evidence="1">
    <location>
        <begin position="844"/>
        <end position="861"/>
    </location>
</feature>
<feature type="region of interest" description="Disordered" evidence="1">
    <location>
        <begin position="764"/>
        <end position="832"/>
    </location>
</feature>
<feature type="compositionally biased region" description="Low complexity" evidence="1">
    <location>
        <begin position="1030"/>
        <end position="1055"/>
    </location>
</feature>
<dbReference type="OrthoDB" id="267130at2759"/>
<protein>
    <submittedName>
        <fullName evidence="2">Uncharacterized protein</fullName>
    </submittedName>
</protein>
<feature type="compositionally biased region" description="Low complexity" evidence="1">
    <location>
        <begin position="956"/>
        <end position="967"/>
    </location>
</feature>
<feature type="compositionally biased region" description="Polar residues" evidence="1">
    <location>
        <begin position="1268"/>
        <end position="1281"/>
    </location>
</feature>
<feature type="compositionally biased region" description="Acidic residues" evidence="1">
    <location>
        <begin position="26"/>
        <end position="35"/>
    </location>
</feature>
<feature type="compositionally biased region" description="Low complexity" evidence="1">
    <location>
        <begin position="222"/>
        <end position="233"/>
    </location>
</feature>
<reference evidence="2 3" key="1">
    <citation type="journal article" date="2015" name="PLoS Pathog.">
        <title>Leptomonas seymouri: Adaptations to the Dixenous Life Cycle Analyzed by Genome Sequencing, Transcriptome Profiling and Co-infection with Leishmania donovani.</title>
        <authorList>
            <person name="Kraeva N."/>
            <person name="Butenko A."/>
            <person name="Hlavacova J."/>
            <person name="Kostygov A."/>
            <person name="Myskova J."/>
            <person name="Grybchuk D."/>
            <person name="Lestinova T."/>
            <person name="Votypka J."/>
            <person name="Volf P."/>
            <person name="Opperdoes F."/>
            <person name="Flegontov P."/>
            <person name="Lukes J."/>
            <person name="Yurchenko V."/>
        </authorList>
    </citation>
    <scope>NUCLEOTIDE SEQUENCE [LARGE SCALE GENOMIC DNA]</scope>
    <source>
        <strain evidence="2 3">ATCC 30220</strain>
    </source>
</reference>
<sequence length="1355" mass="140302">MQPIQPAQRMGRPPLPVSSDVNTNSSEDEESDETSESSYLMSEQFQTLLWPSLNVPSSVGESIPSLHCGLSPLSSRQPPCTPESSLTAWSEAIVMHNFGHNNRSVNNGGAGDSGGANDTPLTGSSRTTASRDIATFNLLRASAGRSNGFEAHCGSADSGRHRVNLNGDSNYPPTAALTDANVDFLRRVPSGTEGRRSARRAPPPSSGRPPKAHPNTHALPRAGGVTAAANNGTHRGASPSGHVVSIVAALNKRLANRQHTRQQQYAGKRVSPVRLCGRNDDAVDAAPTAKGGGGNPVAETTGAQLQPSPSPVERVRVTFPHADDKTRSAIAKMSGSGHEAQGLTPTEVLHRPRTKVAEAAPPSTLPPSSEAGALGQPPSPPPAASQRQAKVVPLGVDAAVVPDTVPTESRLAAPPSPHLMPSLITAKKKRCETASGIKPTVAVTSVAPVHPSAGLITEEATNSVPTATTKLDLPTAPAIRASTASSTKVPGAPPLHSLGGRLGQAARRMPVKAPINVPPLMPSTSAALKASKRTPTPPKELSKSRQDGMESTIPLVVEAKPSYAKAASHNTGSDMSGNDGVDRADQTAPEMSTPTTYIAHTIAPSKSRPLRVALPLPTAGEPVDTHHNGSAGDRAATTLSVPPRSEGAPPKKAQACPQGAASTEASPTSGDRIDQDKDKKKDAQGEACATLQTRTGVARLTTGQPSRVPTSKRAVVSSAAVATTKPTPSSPIFSAPATLDALTLTQQPSALTSKATVMTSLNVNDTSRRTSTKAPSASARVSEDSYTDIPVYARGRRSAGQLRRSTNGSRSSNNTSREWSANMSGEFPSSVTSTQQLMATRLPQSSIQWQQSGYERSSSADTLDHGERERSFGFTMPGPSSNFAIESPVNRAKAIAANTPAVRHKLRPPQPPFSLDGANGALRHDREGGDGSPIIRGLRAGAVGDTGPAAPPQLVSPLNSASPSAALRARRGSQASNGSAEPSALCDRRGSALAQVEPQRTVDCCPTIPTSVTDRSTAAAGPRSRQCVLANGNSDSNADASAKSSGTPASHGAGAEAMAMGGKQLLRVLPSFNADAAGSTATSEKTRRALVVHDTGEDADSHGATASLTDHRRAYSLPSRSLEHCTSERAGPATATTDKNGDAASHQKPSHAARKAFNVTRRTETERGTQCEHPQGPVAHPQGASDNAALRRASQSLPQNANGGAEKGIDAVLTLPPALVVGPRTEVKETTLQAASTHLPTLRRVPQTPAIATQTDTHSTAPEGHPRFSSSSGHATSKTPNTALLPCQQCASSRLAEDGTSTISDNNTGGLSSGTDITHSEGIRAEGTPDATHGARSLHKKAPRLRHRAPSVGFF</sequence>
<feature type="compositionally biased region" description="Low complexity" evidence="1">
    <location>
        <begin position="803"/>
        <end position="817"/>
    </location>
</feature>
<feature type="region of interest" description="Disordered" evidence="1">
    <location>
        <begin position="844"/>
        <end position="879"/>
    </location>
</feature>
<evidence type="ECO:0000256" key="1">
    <source>
        <dbReference type="SAM" id="MobiDB-lite"/>
    </source>
</evidence>
<dbReference type="EMBL" id="LJSK01000288">
    <property type="protein sequence ID" value="KPI84114.1"/>
    <property type="molecule type" value="Genomic_DNA"/>
</dbReference>
<dbReference type="VEuPathDB" id="TriTrypDB:Lsey_0288_0040"/>
<feature type="compositionally biased region" description="Basic and acidic residues" evidence="1">
    <location>
        <begin position="671"/>
        <end position="684"/>
    </location>
</feature>
<feature type="region of interest" description="Disordered" evidence="1">
    <location>
        <begin position="1"/>
        <end position="40"/>
    </location>
</feature>
<keyword evidence="3" id="KW-1185">Reference proteome</keyword>
<accession>A0A0N1I2T3</accession>
<comment type="caution">
    <text evidence="2">The sequence shown here is derived from an EMBL/GenBank/DDBJ whole genome shotgun (WGS) entry which is preliminary data.</text>
</comment>
<feature type="region of interest" description="Disordered" evidence="1">
    <location>
        <begin position="940"/>
        <end position="1055"/>
    </location>
</feature>
<feature type="region of interest" description="Disordered" evidence="1">
    <location>
        <begin position="356"/>
        <end position="390"/>
    </location>
</feature>
<feature type="region of interest" description="Disordered" evidence="1">
    <location>
        <begin position="567"/>
        <end position="593"/>
    </location>
</feature>